<proteinExistence type="predicted"/>
<dbReference type="PROSITE" id="PS51379">
    <property type="entry name" value="4FE4S_FER_2"/>
    <property type="match status" value="1"/>
</dbReference>
<reference evidence="2 3" key="1">
    <citation type="submission" date="2019-07" db="EMBL/GenBank/DDBJ databases">
        <title>Whole genome shotgun sequence of Pseudonocardia sulfidoxydans NBRC 16205.</title>
        <authorList>
            <person name="Hosoyama A."/>
            <person name="Uohara A."/>
            <person name="Ohji S."/>
            <person name="Ichikawa N."/>
        </authorList>
    </citation>
    <scope>NUCLEOTIDE SEQUENCE [LARGE SCALE GENOMIC DNA]</scope>
    <source>
        <strain evidence="2 3">NBRC 16205</strain>
    </source>
</reference>
<protein>
    <recommendedName>
        <fullName evidence="1">4Fe-4S ferredoxin-type domain-containing protein</fullName>
    </recommendedName>
</protein>
<dbReference type="SUPFAM" id="SSF54862">
    <property type="entry name" value="4Fe-4S ferredoxins"/>
    <property type="match status" value="1"/>
</dbReference>
<dbReference type="EMBL" id="BJVJ01000004">
    <property type="protein sequence ID" value="GEL21753.1"/>
    <property type="molecule type" value="Genomic_DNA"/>
</dbReference>
<evidence type="ECO:0000259" key="1">
    <source>
        <dbReference type="PROSITE" id="PS51379"/>
    </source>
</evidence>
<dbReference type="Proteomes" id="UP000321685">
    <property type="component" value="Unassembled WGS sequence"/>
</dbReference>
<organism evidence="2 3">
    <name type="scientific">Pseudonocardia sulfidoxydans NBRC 16205</name>
    <dbReference type="NCBI Taxonomy" id="1223511"/>
    <lineage>
        <taxon>Bacteria</taxon>
        <taxon>Bacillati</taxon>
        <taxon>Actinomycetota</taxon>
        <taxon>Actinomycetes</taxon>
        <taxon>Pseudonocardiales</taxon>
        <taxon>Pseudonocardiaceae</taxon>
        <taxon>Pseudonocardia</taxon>
    </lineage>
</organism>
<gene>
    <name evidence="2" type="ORF">PSU4_07070</name>
</gene>
<evidence type="ECO:0000313" key="2">
    <source>
        <dbReference type="EMBL" id="GEL21753.1"/>
    </source>
</evidence>
<dbReference type="InterPro" id="IPR017896">
    <property type="entry name" value="4Fe4S_Fe-S-bd"/>
</dbReference>
<sequence length="103" mass="10467">MYINADECVDRGACEPVCPVEAIYYVDDLPAAIAPFAAARPSSSPGSAAPAVLRASAGRATTAVLRVGKPDGRASAGGDPSFLARGALDPRVTACHISKAVRI</sequence>
<accession>A0A511DBI2</accession>
<feature type="domain" description="4Fe-4S ferredoxin-type" evidence="1">
    <location>
        <begin position="1"/>
        <end position="28"/>
    </location>
</feature>
<comment type="caution">
    <text evidence="2">The sequence shown here is derived from an EMBL/GenBank/DDBJ whole genome shotgun (WGS) entry which is preliminary data.</text>
</comment>
<name>A0A511DBI2_9PSEU</name>
<dbReference type="Gene3D" id="3.30.70.20">
    <property type="match status" value="1"/>
</dbReference>
<keyword evidence="3" id="KW-1185">Reference proteome</keyword>
<evidence type="ECO:0000313" key="3">
    <source>
        <dbReference type="Proteomes" id="UP000321685"/>
    </source>
</evidence>
<dbReference type="AlphaFoldDB" id="A0A511DBI2"/>